<dbReference type="Proteomes" id="UP000505377">
    <property type="component" value="Chromosome"/>
</dbReference>
<feature type="transmembrane region" description="Helical" evidence="1">
    <location>
        <begin position="7"/>
        <end position="28"/>
    </location>
</feature>
<reference evidence="2 3" key="1">
    <citation type="submission" date="2020-05" db="EMBL/GenBank/DDBJ databases">
        <authorList>
            <person name="Mo P."/>
        </authorList>
    </citation>
    <scope>NUCLEOTIDE SEQUENCE [LARGE SCALE GENOMIC DNA]</scope>
    <source>
        <strain evidence="2 3">Gen01</strain>
    </source>
</reference>
<feature type="transmembrane region" description="Helical" evidence="1">
    <location>
        <begin position="61"/>
        <end position="85"/>
    </location>
</feature>
<keyword evidence="1" id="KW-1133">Transmembrane helix</keyword>
<proteinExistence type="predicted"/>
<organism evidence="2 3">
    <name type="scientific">Pseudonocardia broussonetiae</name>
    <dbReference type="NCBI Taxonomy" id="2736640"/>
    <lineage>
        <taxon>Bacteria</taxon>
        <taxon>Bacillati</taxon>
        <taxon>Actinomycetota</taxon>
        <taxon>Actinomycetes</taxon>
        <taxon>Pseudonocardiales</taxon>
        <taxon>Pseudonocardiaceae</taxon>
        <taxon>Pseudonocardia</taxon>
    </lineage>
</organism>
<dbReference type="RefSeq" id="WP_172161012.1">
    <property type="nucleotide sequence ID" value="NZ_CP053564.1"/>
</dbReference>
<feature type="transmembrane region" description="Helical" evidence="1">
    <location>
        <begin position="34"/>
        <end position="54"/>
    </location>
</feature>
<sequence>MPSSPRGGTTVVAVIWTVAGALHLWIALDAAGTAVVLGFALAAVAFVGAAALIVEPRPELLVAAAVAGVIGVGAFAIPLILPLLGVGDPVADPVSPWGVGGFLVDGLTVRLAAFTLRRATASRPSRPAGRSPGTPPR</sequence>
<feature type="transmembrane region" description="Helical" evidence="1">
    <location>
        <begin position="97"/>
        <end position="116"/>
    </location>
</feature>
<evidence type="ECO:0000256" key="1">
    <source>
        <dbReference type="SAM" id="Phobius"/>
    </source>
</evidence>
<dbReference type="KEGG" id="pbro:HOP40_20575"/>
<evidence type="ECO:0000313" key="3">
    <source>
        <dbReference type="Proteomes" id="UP000505377"/>
    </source>
</evidence>
<protein>
    <recommendedName>
        <fullName evidence="4">SPW repeat-containing protein</fullName>
    </recommendedName>
</protein>
<accession>A0A6M6JLT7</accession>
<keyword evidence="1" id="KW-0812">Transmembrane</keyword>
<name>A0A6M6JLT7_9PSEU</name>
<dbReference type="EMBL" id="CP053564">
    <property type="protein sequence ID" value="QJY47897.1"/>
    <property type="molecule type" value="Genomic_DNA"/>
</dbReference>
<keyword evidence="1" id="KW-0472">Membrane</keyword>
<dbReference type="AlphaFoldDB" id="A0A6M6JLT7"/>
<evidence type="ECO:0008006" key="4">
    <source>
        <dbReference type="Google" id="ProtNLM"/>
    </source>
</evidence>
<evidence type="ECO:0000313" key="2">
    <source>
        <dbReference type="EMBL" id="QJY47897.1"/>
    </source>
</evidence>
<gene>
    <name evidence="2" type="ORF">HOP40_20575</name>
</gene>
<keyword evidence="3" id="KW-1185">Reference proteome</keyword>